<dbReference type="InterPro" id="IPR006665">
    <property type="entry name" value="OmpA-like"/>
</dbReference>
<feature type="chain" id="PRO_5017352792" evidence="4">
    <location>
        <begin position="28"/>
        <end position="159"/>
    </location>
</feature>
<gene>
    <name evidence="6" type="ORF">SAMN05216522_11186</name>
</gene>
<evidence type="ECO:0000256" key="3">
    <source>
        <dbReference type="PROSITE-ProRule" id="PRU00473"/>
    </source>
</evidence>
<dbReference type="OrthoDB" id="9782229at2"/>
<dbReference type="AlphaFoldDB" id="A0A1H9LH46"/>
<dbReference type="PANTHER" id="PTHR30329">
    <property type="entry name" value="STATOR ELEMENT OF FLAGELLAR MOTOR COMPLEX"/>
    <property type="match status" value="1"/>
</dbReference>
<accession>A0A1H9LH46</accession>
<dbReference type="CDD" id="cd07185">
    <property type="entry name" value="OmpA_C-like"/>
    <property type="match status" value="1"/>
</dbReference>
<sequence length="159" mass="17658">MRLILVGFSVVLTLLLSGCQTNGPFNAAQKRTLQQQGFQYLGSHWELGLDDKILFGIEQYSLTAESRHKINVIANNLKRVGITHVAINGHTDNYGKADYNQQLSYQRAKSVAQVWMDSTGNKVSYVTVKGYGMSKPIASNKTAQGREMNRRVAIVIEAP</sequence>
<keyword evidence="7" id="KW-1185">Reference proteome</keyword>
<dbReference type="Gene3D" id="3.30.1330.60">
    <property type="entry name" value="OmpA-like domain"/>
    <property type="match status" value="1"/>
</dbReference>
<dbReference type="STRING" id="988801.SAMN05216522_11186"/>
<dbReference type="PRINTS" id="PR01021">
    <property type="entry name" value="OMPADOMAIN"/>
</dbReference>
<evidence type="ECO:0000256" key="1">
    <source>
        <dbReference type="ARBA" id="ARBA00004442"/>
    </source>
</evidence>
<dbReference type="PROSITE" id="PS51257">
    <property type="entry name" value="PROKAR_LIPOPROTEIN"/>
    <property type="match status" value="1"/>
</dbReference>
<dbReference type="InterPro" id="IPR050330">
    <property type="entry name" value="Bact_OuterMem_StrucFunc"/>
</dbReference>
<keyword evidence="4" id="KW-0732">Signal</keyword>
<dbReference type="RefSeq" id="WP_092677553.1">
    <property type="nucleotide sequence ID" value="NZ_FOGC01000011.1"/>
</dbReference>
<name>A0A1H9LH46_9GAMM</name>
<dbReference type="Pfam" id="PF00691">
    <property type="entry name" value="OmpA"/>
    <property type="match status" value="1"/>
</dbReference>
<evidence type="ECO:0000313" key="7">
    <source>
        <dbReference type="Proteomes" id="UP000242515"/>
    </source>
</evidence>
<dbReference type="InterPro" id="IPR036737">
    <property type="entry name" value="OmpA-like_sf"/>
</dbReference>
<protein>
    <submittedName>
        <fullName evidence="6">Outer membrane protein OmpA</fullName>
    </submittedName>
</protein>
<evidence type="ECO:0000256" key="2">
    <source>
        <dbReference type="ARBA" id="ARBA00023136"/>
    </source>
</evidence>
<dbReference type="PANTHER" id="PTHR30329:SF17">
    <property type="entry name" value="LIPOPROTEIN YFIB-RELATED"/>
    <property type="match status" value="1"/>
</dbReference>
<dbReference type="InterPro" id="IPR006664">
    <property type="entry name" value="OMP_bac"/>
</dbReference>
<keyword evidence="2 3" id="KW-0472">Membrane</keyword>
<proteinExistence type="predicted"/>
<feature type="signal peptide" evidence="4">
    <location>
        <begin position="1"/>
        <end position="27"/>
    </location>
</feature>
<evidence type="ECO:0000256" key="4">
    <source>
        <dbReference type="SAM" id="SignalP"/>
    </source>
</evidence>
<dbReference type="Proteomes" id="UP000242515">
    <property type="component" value="Unassembled WGS sequence"/>
</dbReference>
<feature type="domain" description="OmpA-like" evidence="5">
    <location>
        <begin position="42"/>
        <end position="159"/>
    </location>
</feature>
<evidence type="ECO:0000313" key="6">
    <source>
        <dbReference type="EMBL" id="SER10243.1"/>
    </source>
</evidence>
<dbReference type="EMBL" id="FOGC01000011">
    <property type="protein sequence ID" value="SER10243.1"/>
    <property type="molecule type" value="Genomic_DNA"/>
</dbReference>
<comment type="subcellular location">
    <subcellularLocation>
        <location evidence="1">Cell outer membrane</location>
    </subcellularLocation>
</comment>
<reference evidence="7" key="1">
    <citation type="submission" date="2016-10" db="EMBL/GenBank/DDBJ databases">
        <authorList>
            <person name="Varghese N."/>
            <person name="Submissions S."/>
        </authorList>
    </citation>
    <scope>NUCLEOTIDE SEQUENCE [LARGE SCALE GENOMIC DNA]</scope>
    <source>
        <strain evidence="7">8N4</strain>
    </source>
</reference>
<evidence type="ECO:0000259" key="5">
    <source>
        <dbReference type="PROSITE" id="PS51123"/>
    </source>
</evidence>
<dbReference type="PROSITE" id="PS51123">
    <property type="entry name" value="OMPA_2"/>
    <property type="match status" value="1"/>
</dbReference>
<organism evidence="6 7">
    <name type="scientific">Rosenbergiella nectarea</name>
    <dbReference type="NCBI Taxonomy" id="988801"/>
    <lineage>
        <taxon>Bacteria</taxon>
        <taxon>Pseudomonadati</taxon>
        <taxon>Pseudomonadota</taxon>
        <taxon>Gammaproteobacteria</taxon>
        <taxon>Enterobacterales</taxon>
        <taxon>Erwiniaceae</taxon>
        <taxon>Rosenbergiella</taxon>
    </lineage>
</organism>
<dbReference type="SUPFAM" id="SSF103088">
    <property type="entry name" value="OmpA-like"/>
    <property type="match status" value="1"/>
</dbReference>
<dbReference type="GO" id="GO:0009279">
    <property type="term" value="C:cell outer membrane"/>
    <property type="evidence" value="ECO:0007669"/>
    <property type="project" value="UniProtKB-SubCell"/>
</dbReference>